<dbReference type="OrthoDB" id="7362928at2"/>
<comment type="caution">
    <text evidence="1">The sequence shown here is derived from an EMBL/GenBank/DDBJ whole genome shotgun (WGS) entry which is preliminary data.</text>
</comment>
<protein>
    <recommendedName>
        <fullName evidence="3">Flagellar biosynthesis regulator FlaF</fullName>
    </recommendedName>
</protein>
<dbReference type="Proteomes" id="UP000287447">
    <property type="component" value="Unassembled WGS sequence"/>
</dbReference>
<evidence type="ECO:0000313" key="1">
    <source>
        <dbReference type="EMBL" id="RVU33811.1"/>
    </source>
</evidence>
<dbReference type="AlphaFoldDB" id="A0A3S3UL43"/>
<reference evidence="2" key="1">
    <citation type="submission" date="2019-01" db="EMBL/GenBank/DDBJ databases">
        <title>Gri0909 isolated from a small marine red alga.</title>
        <authorList>
            <person name="Kim J."/>
            <person name="Jeong S.E."/>
            <person name="Jeon C.O."/>
        </authorList>
    </citation>
    <scope>NUCLEOTIDE SEQUENCE [LARGE SCALE GENOMIC DNA]</scope>
    <source>
        <strain evidence="2">Gri0909</strain>
    </source>
</reference>
<gene>
    <name evidence="1" type="ORF">EOI86_21990</name>
</gene>
<proteinExistence type="predicted"/>
<sequence length="138" mass="15750">MHIRKDSPAEADPDVGFSRAADEEHLIDDLAQPFLDLAEKYESARQNDVDTQTWHAIQDANVYVWRFVANYLPGQLDKTVSGEMSEVLIRIGDFMQQACLSLRENRDDALELRVIELNLNMCAQILNLRQEMLGLTEA</sequence>
<evidence type="ECO:0008006" key="3">
    <source>
        <dbReference type="Google" id="ProtNLM"/>
    </source>
</evidence>
<dbReference type="EMBL" id="SADE01000004">
    <property type="protein sequence ID" value="RVU33811.1"/>
    <property type="molecule type" value="Genomic_DNA"/>
</dbReference>
<evidence type="ECO:0000313" key="2">
    <source>
        <dbReference type="Proteomes" id="UP000287447"/>
    </source>
</evidence>
<keyword evidence="2" id="KW-1185">Reference proteome</keyword>
<accession>A0A3S3UL43</accession>
<name>A0A3S3UL43_9PROT</name>
<organism evidence="1 2">
    <name type="scientific">Hwanghaeella grinnelliae</name>
    <dbReference type="NCBI Taxonomy" id="2500179"/>
    <lineage>
        <taxon>Bacteria</taxon>
        <taxon>Pseudomonadati</taxon>
        <taxon>Pseudomonadota</taxon>
        <taxon>Alphaproteobacteria</taxon>
        <taxon>Rhodospirillales</taxon>
        <taxon>Rhodospirillaceae</taxon>
        <taxon>Hwanghaeella</taxon>
    </lineage>
</organism>
<dbReference type="RefSeq" id="WP_127767841.1">
    <property type="nucleotide sequence ID" value="NZ_SADE01000004.1"/>
</dbReference>